<dbReference type="Proteomes" id="UP000018208">
    <property type="component" value="Unassembled WGS sequence"/>
</dbReference>
<protein>
    <submittedName>
        <fullName evidence="1">Cysteine-rich protein</fullName>
    </submittedName>
</protein>
<evidence type="ECO:0000313" key="2">
    <source>
        <dbReference type="EMBL" id="KAH0571806.1"/>
    </source>
</evidence>
<name>V6LJS2_9EUKA</name>
<proteinExistence type="predicted"/>
<evidence type="ECO:0000313" key="3">
    <source>
        <dbReference type="Proteomes" id="UP000018208"/>
    </source>
</evidence>
<keyword evidence="3" id="KW-1185">Reference proteome</keyword>
<reference evidence="2" key="2">
    <citation type="submission" date="2020-12" db="EMBL/GenBank/DDBJ databases">
        <title>New Spironucleus salmonicida genome in near-complete chromosomes.</title>
        <authorList>
            <person name="Xu F."/>
            <person name="Kurt Z."/>
            <person name="Jimenez-Gonzalez A."/>
            <person name="Astvaldsson A."/>
            <person name="Andersson J.O."/>
            <person name="Svard S.G."/>
        </authorList>
    </citation>
    <scope>NUCLEOTIDE SEQUENCE</scope>
    <source>
        <strain evidence="2">ATCC 50377</strain>
    </source>
</reference>
<reference evidence="1 2" key="1">
    <citation type="journal article" date="2014" name="PLoS Genet.">
        <title>The Genome of Spironucleus salmonicida Highlights a Fish Pathogen Adapted to Fluctuating Environments.</title>
        <authorList>
            <person name="Xu F."/>
            <person name="Jerlstrom-Hultqvist J."/>
            <person name="Einarsson E."/>
            <person name="Astvaldsson A."/>
            <person name="Svard S.G."/>
            <person name="Andersson J.O."/>
        </authorList>
    </citation>
    <scope>NUCLEOTIDE SEQUENCE</scope>
    <source>
        <strain evidence="2">ATCC 50377</strain>
    </source>
</reference>
<evidence type="ECO:0000313" key="1">
    <source>
        <dbReference type="EMBL" id="EST44777.1"/>
    </source>
</evidence>
<dbReference type="EMBL" id="KI546110">
    <property type="protein sequence ID" value="EST44777.1"/>
    <property type="molecule type" value="Genomic_DNA"/>
</dbReference>
<organism evidence="1">
    <name type="scientific">Spironucleus salmonicida</name>
    <dbReference type="NCBI Taxonomy" id="348837"/>
    <lineage>
        <taxon>Eukaryota</taxon>
        <taxon>Metamonada</taxon>
        <taxon>Diplomonadida</taxon>
        <taxon>Hexamitidae</taxon>
        <taxon>Hexamitinae</taxon>
        <taxon>Spironucleus</taxon>
    </lineage>
</organism>
<accession>V6LJS2</accession>
<dbReference type="AlphaFoldDB" id="V6LJS2"/>
<gene>
    <name evidence="1" type="ORF">SS50377_15348</name>
    <name evidence="2" type="ORF">SS50377_26002</name>
</gene>
<dbReference type="VEuPathDB" id="GiardiaDB:SS50377_26002"/>
<sequence length="77" mass="8404">MITALITALTFSYPICSDQNARIDRNCNLCIDNFQLGSDGICKPENCSANCFCAEAETAFYCAQILHDSDMCAHSVS</sequence>
<dbReference type="EMBL" id="AUWU02000006">
    <property type="protein sequence ID" value="KAH0571806.1"/>
    <property type="molecule type" value="Genomic_DNA"/>
</dbReference>